<dbReference type="OrthoDB" id="9808367at2"/>
<dbReference type="Proteomes" id="UP000494135">
    <property type="component" value="Unassembled WGS sequence"/>
</dbReference>
<organism evidence="2 3">
    <name type="scientific">Burkholderia puraquae</name>
    <dbReference type="NCBI Taxonomy" id="1904757"/>
    <lineage>
        <taxon>Bacteria</taxon>
        <taxon>Pseudomonadati</taxon>
        <taxon>Pseudomonadota</taxon>
        <taxon>Betaproteobacteria</taxon>
        <taxon>Burkholderiales</taxon>
        <taxon>Burkholderiaceae</taxon>
        <taxon>Burkholderia</taxon>
        <taxon>Burkholderia cepacia complex</taxon>
    </lineage>
</organism>
<evidence type="ECO:0000313" key="2">
    <source>
        <dbReference type="EMBL" id="ORT88229.1"/>
    </source>
</evidence>
<proteinExistence type="predicted"/>
<keyword evidence="3" id="KW-1185">Reference proteome</keyword>
<evidence type="ECO:0000313" key="1">
    <source>
        <dbReference type="EMBL" id="CAB3750339.1"/>
    </source>
</evidence>
<accession>A0A1X1PMQ7</accession>
<dbReference type="EMBL" id="CADIKG010000002">
    <property type="protein sequence ID" value="CAB3750339.1"/>
    <property type="molecule type" value="Genomic_DNA"/>
</dbReference>
<evidence type="ECO:0000313" key="4">
    <source>
        <dbReference type="Proteomes" id="UP000494135"/>
    </source>
</evidence>
<gene>
    <name evidence="2" type="ORF">B7G54_06410</name>
    <name evidence="1" type="ORF">LMG29660_01256</name>
</gene>
<dbReference type="InterPro" id="IPR037138">
    <property type="entry name" value="His_deacetylse_dom_sf"/>
</dbReference>
<dbReference type="Gene3D" id="3.40.800.20">
    <property type="entry name" value="Histone deacetylase domain"/>
    <property type="match status" value="1"/>
</dbReference>
<name>A0A1X1PMQ7_9BURK</name>
<evidence type="ECO:0000313" key="3">
    <source>
        <dbReference type="Proteomes" id="UP000193146"/>
    </source>
</evidence>
<dbReference type="AlphaFoldDB" id="A0A1X1PMQ7"/>
<reference evidence="1 4" key="2">
    <citation type="submission" date="2020-04" db="EMBL/GenBank/DDBJ databases">
        <authorList>
            <person name="De Canck E."/>
        </authorList>
    </citation>
    <scope>NUCLEOTIDE SEQUENCE [LARGE SCALE GENOMIC DNA]</scope>
    <source>
        <strain evidence="1 4">LMG 29660</strain>
    </source>
</reference>
<sequence length="135" mass="14581">MLTVYSSDHQLHCGVELKDGAITDSFENPLRAETVRAAGLGDVIGPKPFGRANYAAAHSARYVDFLAGARDEWTATGRTCQALPLVWPVRAMPAADYRGVIGETSFTPHGDLKHGAMSVFTYKSGKKALLDIVKM</sequence>
<reference evidence="2 3" key="1">
    <citation type="submission" date="2017-04" db="EMBL/GenBank/DDBJ databases">
        <title>Burkholderia puraquae sp. nov., a novel Burkholderia cepacia complex species from hospital setting samples.</title>
        <authorList>
            <person name="Martina P."/>
            <person name="Leguizamon M."/>
            <person name="Prieto C."/>
            <person name="Sousa S."/>
            <person name="Montanaro P."/>
            <person name="Draghi W."/>
            <person name="Staembler M."/>
            <person name="Bettiol M."/>
            <person name="Figoli C."/>
            <person name="Palau J."/>
            <person name="Alvarez F."/>
            <person name="Benetti S."/>
            <person name="Anchat E."/>
            <person name="Vescina C."/>
            <person name="Ferreras J."/>
            <person name="Lasch P."/>
            <person name="Lagares A."/>
            <person name="Zorreguieta A."/>
            <person name="Yantorno O."/>
            <person name="Bosch A."/>
        </authorList>
    </citation>
    <scope>NUCLEOTIDE SEQUENCE [LARGE SCALE GENOMIC DNA]</scope>
    <source>
        <strain evidence="2 3">CAMPA 1040</strain>
    </source>
</reference>
<dbReference type="Proteomes" id="UP000193146">
    <property type="component" value="Unassembled WGS sequence"/>
</dbReference>
<dbReference type="EMBL" id="NBYX01000002">
    <property type="protein sequence ID" value="ORT88229.1"/>
    <property type="molecule type" value="Genomic_DNA"/>
</dbReference>
<protein>
    <submittedName>
        <fullName evidence="2">Uncharacterized protein</fullName>
    </submittedName>
</protein>